<evidence type="ECO:0000259" key="2">
    <source>
        <dbReference type="Pfam" id="PF03017"/>
    </source>
</evidence>
<dbReference type="InterPro" id="IPR004264">
    <property type="entry name" value="Transposase_23"/>
</dbReference>
<evidence type="ECO:0000313" key="4">
    <source>
        <dbReference type="Proteomes" id="UP000479710"/>
    </source>
</evidence>
<gene>
    <name evidence="3" type="ORF">E2562_005268</name>
</gene>
<dbReference type="Proteomes" id="UP000479710">
    <property type="component" value="Unassembled WGS sequence"/>
</dbReference>
<feature type="region of interest" description="Disordered" evidence="1">
    <location>
        <begin position="56"/>
        <end position="113"/>
    </location>
</feature>
<sequence length="113" mass="12336">MQPQEATMKPPMEKKKALGVILYVVLRSDIPVAKATIVSTNPSALLKVSKRSTVSKVQYYDKSSRREKGGGGASVGRCASVEDRRREEALSSRRRVWGRGGGGSAMRDNGRDQ</sequence>
<feature type="domain" description="Transposase Tnp1/En/Spm-like" evidence="2">
    <location>
        <begin position="20"/>
        <end position="44"/>
    </location>
</feature>
<evidence type="ECO:0000256" key="1">
    <source>
        <dbReference type="SAM" id="MobiDB-lite"/>
    </source>
</evidence>
<organism evidence="3 4">
    <name type="scientific">Oryza meyeriana var. granulata</name>
    <dbReference type="NCBI Taxonomy" id="110450"/>
    <lineage>
        <taxon>Eukaryota</taxon>
        <taxon>Viridiplantae</taxon>
        <taxon>Streptophyta</taxon>
        <taxon>Embryophyta</taxon>
        <taxon>Tracheophyta</taxon>
        <taxon>Spermatophyta</taxon>
        <taxon>Magnoliopsida</taxon>
        <taxon>Liliopsida</taxon>
        <taxon>Poales</taxon>
        <taxon>Poaceae</taxon>
        <taxon>BOP clade</taxon>
        <taxon>Oryzoideae</taxon>
        <taxon>Oryzeae</taxon>
        <taxon>Oryzinae</taxon>
        <taxon>Oryza</taxon>
        <taxon>Oryza meyeriana</taxon>
    </lineage>
</organism>
<keyword evidence="4" id="KW-1185">Reference proteome</keyword>
<name>A0A6G1EEW3_9ORYZ</name>
<dbReference type="AlphaFoldDB" id="A0A6G1EEW3"/>
<accession>A0A6G1EEW3</accession>
<reference evidence="3 4" key="1">
    <citation type="submission" date="2019-11" db="EMBL/GenBank/DDBJ databases">
        <title>Whole genome sequence of Oryza granulata.</title>
        <authorList>
            <person name="Li W."/>
        </authorList>
    </citation>
    <scope>NUCLEOTIDE SEQUENCE [LARGE SCALE GENOMIC DNA]</scope>
    <source>
        <strain evidence="4">cv. Menghai</strain>
        <tissue evidence="3">Leaf</tissue>
    </source>
</reference>
<comment type="caution">
    <text evidence="3">The sequence shown here is derived from an EMBL/GenBank/DDBJ whole genome shotgun (WGS) entry which is preliminary data.</text>
</comment>
<evidence type="ECO:0000313" key="3">
    <source>
        <dbReference type="EMBL" id="KAF0923307.1"/>
    </source>
</evidence>
<dbReference type="EMBL" id="SPHZ02000003">
    <property type="protein sequence ID" value="KAF0923307.1"/>
    <property type="molecule type" value="Genomic_DNA"/>
</dbReference>
<dbReference type="Pfam" id="PF03017">
    <property type="entry name" value="Transposase_23"/>
    <property type="match status" value="1"/>
</dbReference>
<feature type="compositionally biased region" description="Basic and acidic residues" evidence="1">
    <location>
        <begin position="80"/>
        <end position="91"/>
    </location>
</feature>
<proteinExistence type="predicted"/>
<protein>
    <recommendedName>
        <fullName evidence="2">Transposase Tnp1/En/Spm-like domain-containing protein</fullName>
    </recommendedName>
</protein>